<dbReference type="InterPro" id="IPR027469">
    <property type="entry name" value="Cation_efflux_TMD_sf"/>
</dbReference>
<evidence type="ECO:0000256" key="2">
    <source>
        <dbReference type="ARBA" id="ARBA00022692"/>
    </source>
</evidence>
<evidence type="ECO:0000256" key="4">
    <source>
        <dbReference type="ARBA" id="ARBA00023136"/>
    </source>
</evidence>
<reference evidence="7" key="1">
    <citation type="submission" date="2023-07" db="EMBL/GenBank/DDBJ databases">
        <authorList>
            <consortium name="AG Swart"/>
            <person name="Singh M."/>
            <person name="Singh A."/>
            <person name="Seah K."/>
            <person name="Emmerich C."/>
        </authorList>
    </citation>
    <scope>NUCLEOTIDE SEQUENCE</scope>
    <source>
        <strain evidence="7">DP1</strain>
    </source>
</reference>
<dbReference type="Pfam" id="PF01545">
    <property type="entry name" value="Cation_efflux"/>
    <property type="match status" value="1"/>
</dbReference>
<feature type="domain" description="Cation efflux protein transmembrane" evidence="6">
    <location>
        <begin position="56"/>
        <end position="182"/>
    </location>
</feature>
<evidence type="ECO:0000313" key="8">
    <source>
        <dbReference type="Proteomes" id="UP001295684"/>
    </source>
</evidence>
<comment type="subcellular location">
    <subcellularLocation>
        <location evidence="1">Membrane</location>
        <topology evidence="1">Multi-pass membrane protein</topology>
    </subcellularLocation>
</comment>
<sequence length="334" mass="38728">MQDIKEESKLIKTTKEKSRTFINSSDIGFNAPSGVFIEESFTTKTKKYFTDSIHILAVAIALGAISLFNFFVGSYTDAFLLVRDGMNSAAFTSVILFSYYSIKYSKDFRRDKEFNYGYTRLTVIATFVNSVYIIFEFLELLKDFAHGIHEHHEEGETHHFDETYVYFGTRIFAVRIALLLILVFWTLREVSLVRKIEDILEKNFPKYERKLTEAEGGDHNVFKSDKTLRNCSLLYFSLKILIIYELLGNLSMIWGVLVNYHLGLIQHTAVILRTTVCMVLSIAPFMQSSFILLQKNSPKDKELEAKIKNELMFIEGVLALTLIMQKYRNLYKNY</sequence>
<keyword evidence="8" id="KW-1185">Reference proteome</keyword>
<evidence type="ECO:0000256" key="1">
    <source>
        <dbReference type="ARBA" id="ARBA00004141"/>
    </source>
</evidence>
<accession>A0AAD2DB76</accession>
<feature type="transmembrane region" description="Helical" evidence="5">
    <location>
        <begin position="114"/>
        <end position="135"/>
    </location>
</feature>
<feature type="transmembrane region" description="Helical" evidence="5">
    <location>
        <begin position="85"/>
        <end position="102"/>
    </location>
</feature>
<feature type="transmembrane region" description="Helical" evidence="5">
    <location>
        <begin position="53"/>
        <end position="73"/>
    </location>
</feature>
<dbReference type="SUPFAM" id="SSF161111">
    <property type="entry name" value="Cation efflux protein transmembrane domain-like"/>
    <property type="match status" value="1"/>
</dbReference>
<organism evidence="7 8">
    <name type="scientific">Euplotes crassus</name>
    <dbReference type="NCBI Taxonomy" id="5936"/>
    <lineage>
        <taxon>Eukaryota</taxon>
        <taxon>Sar</taxon>
        <taxon>Alveolata</taxon>
        <taxon>Ciliophora</taxon>
        <taxon>Intramacronucleata</taxon>
        <taxon>Spirotrichea</taxon>
        <taxon>Hypotrichia</taxon>
        <taxon>Euplotida</taxon>
        <taxon>Euplotidae</taxon>
        <taxon>Moneuplotes</taxon>
    </lineage>
</organism>
<evidence type="ECO:0000313" key="7">
    <source>
        <dbReference type="EMBL" id="CAI2386348.1"/>
    </source>
</evidence>
<dbReference type="GO" id="GO:0008324">
    <property type="term" value="F:monoatomic cation transmembrane transporter activity"/>
    <property type="evidence" value="ECO:0007669"/>
    <property type="project" value="InterPro"/>
</dbReference>
<feature type="transmembrane region" description="Helical" evidence="5">
    <location>
        <begin position="164"/>
        <end position="187"/>
    </location>
</feature>
<gene>
    <name evidence="7" type="ORF">ECRASSUSDP1_LOCUS27961</name>
</gene>
<dbReference type="EMBL" id="CAMPGE010028849">
    <property type="protein sequence ID" value="CAI2386348.1"/>
    <property type="molecule type" value="Genomic_DNA"/>
</dbReference>
<dbReference type="AlphaFoldDB" id="A0AAD2DB76"/>
<evidence type="ECO:0000259" key="6">
    <source>
        <dbReference type="Pfam" id="PF01545"/>
    </source>
</evidence>
<dbReference type="Proteomes" id="UP001295684">
    <property type="component" value="Unassembled WGS sequence"/>
</dbReference>
<protein>
    <recommendedName>
        <fullName evidence="6">Cation efflux protein transmembrane domain-containing protein</fullName>
    </recommendedName>
</protein>
<feature type="transmembrane region" description="Helical" evidence="5">
    <location>
        <begin position="270"/>
        <end position="293"/>
    </location>
</feature>
<feature type="transmembrane region" description="Helical" evidence="5">
    <location>
        <begin position="233"/>
        <end position="258"/>
    </location>
</feature>
<name>A0AAD2DB76_EUPCR</name>
<keyword evidence="4 5" id="KW-0472">Membrane</keyword>
<dbReference type="GO" id="GO:0016020">
    <property type="term" value="C:membrane"/>
    <property type="evidence" value="ECO:0007669"/>
    <property type="project" value="UniProtKB-SubCell"/>
</dbReference>
<comment type="caution">
    <text evidence="7">The sequence shown here is derived from an EMBL/GenBank/DDBJ whole genome shotgun (WGS) entry which is preliminary data.</text>
</comment>
<keyword evidence="2 5" id="KW-0812">Transmembrane</keyword>
<dbReference type="InterPro" id="IPR058533">
    <property type="entry name" value="Cation_efflux_TM"/>
</dbReference>
<evidence type="ECO:0000256" key="5">
    <source>
        <dbReference type="SAM" id="Phobius"/>
    </source>
</evidence>
<proteinExistence type="predicted"/>
<evidence type="ECO:0000256" key="3">
    <source>
        <dbReference type="ARBA" id="ARBA00022989"/>
    </source>
</evidence>
<keyword evidence="3 5" id="KW-1133">Transmembrane helix</keyword>
<dbReference type="Gene3D" id="1.20.1510.10">
    <property type="entry name" value="Cation efflux protein transmembrane domain"/>
    <property type="match status" value="1"/>
</dbReference>